<feature type="domain" description="OmpA-like" evidence="6">
    <location>
        <begin position="539"/>
        <end position="653"/>
    </location>
</feature>
<dbReference type="CDD" id="cd07185">
    <property type="entry name" value="OmpA_C-like"/>
    <property type="match status" value="1"/>
</dbReference>
<dbReference type="PROSITE" id="PS50005">
    <property type="entry name" value="TPR"/>
    <property type="match status" value="2"/>
</dbReference>
<evidence type="ECO:0000256" key="3">
    <source>
        <dbReference type="ARBA" id="ARBA00023237"/>
    </source>
</evidence>
<dbReference type="SUPFAM" id="SSF103088">
    <property type="entry name" value="OmpA-like"/>
    <property type="match status" value="1"/>
</dbReference>
<dbReference type="AlphaFoldDB" id="I4AMU5"/>
<dbReference type="STRING" id="880071.Fleli_2932"/>
<dbReference type="OrthoDB" id="9809364at2"/>
<dbReference type="Gene3D" id="1.25.40.10">
    <property type="entry name" value="Tetratricopeptide repeat domain"/>
    <property type="match status" value="1"/>
</dbReference>
<dbReference type="SUPFAM" id="SSF49464">
    <property type="entry name" value="Carboxypeptidase regulatory domain-like"/>
    <property type="match status" value="1"/>
</dbReference>
<evidence type="ECO:0000313" key="7">
    <source>
        <dbReference type="EMBL" id="AFM05280.1"/>
    </source>
</evidence>
<dbReference type="RefSeq" id="WP_014798714.1">
    <property type="nucleotide sequence ID" value="NC_018018.1"/>
</dbReference>
<keyword evidence="2 5" id="KW-0472">Membrane</keyword>
<dbReference type="GO" id="GO:0009279">
    <property type="term" value="C:cell outer membrane"/>
    <property type="evidence" value="ECO:0007669"/>
    <property type="project" value="UniProtKB-SubCell"/>
</dbReference>
<dbReference type="InterPro" id="IPR006665">
    <property type="entry name" value="OmpA-like"/>
</dbReference>
<dbReference type="eggNOG" id="COG2885">
    <property type="taxonomic scope" value="Bacteria"/>
</dbReference>
<dbReference type="PANTHER" id="PTHR30329">
    <property type="entry name" value="STATOR ELEMENT OF FLAGELLAR MOTOR COMPLEX"/>
    <property type="match status" value="1"/>
</dbReference>
<accession>I4AMU5</accession>
<evidence type="ECO:0000256" key="2">
    <source>
        <dbReference type="ARBA" id="ARBA00023136"/>
    </source>
</evidence>
<dbReference type="InterPro" id="IPR011659">
    <property type="entry name" value="WD40"/>
</dbReference>
<dbReference type="Gene3D" id="3.30.1330.60">
    <property type="entry name" value="OmpA-like domain"/>
    <property type="match status" value="1"/>
</dbReference>
<evidence type="ECO:0000256" key="4">
    <source>
        <dbReference type="PROSITE-ProRule" id="PRU00339"/>
    </source>
</evidence>
<dbReference type="HOGENOM" id="CLU_014978_1_0_10"/>
<organism evidence="7 8">
    <name type="scientific">Bernardetia litoralis (strain ATCC 23117 / DSM 6794 / NBRC 15988 / NCIMB 1366 / Fx l1 / Sio-4)</name>
    <name type="common">Flexibacter litoralis</name>
    <dbReference type="NCBI Taxonomy" id="880071"/>
    <lineage>
        <taxon>Bacteria</taxon>
        <taxon>Pseudomonadati</taxon>
        <taxon>Bacteroidota</taxon>
        <taxon>Cytophagia</taxon>
        <taxon>Cytophagales</taxon>
        <taxon>Bernardetiaceae</taxon>
        <taxon>Bernardetia</taxon>
    </lineage>
</organism>
<evidence type="ECO:0000256" key="1">
    <source>
        <dbReference type="ARBA" id="ARBA00004442"/>
    </source>
</evidence>
<comment type="subcellular location">
    <subcellularLocation>
        <location evidence="1">Cell outer membrane</location>
    </subcellularLocation>
</comment>
<name>I4AMU5_BERLS</name>
<dbReference type="PRINTS" id="PR01021">
    <property type="entry name" value="OMPADOMAIN"/>
</dbReference>
<keyword evidence="4" id="KW-0802">TPR repeat</keyword>
<dbReference type="PATRIC" id="fig|880071.3.peg.2927"/>
<dbReference type="Proteomes" id="UP000006054">
    <property type="component" value="Chromosome"/>
</dbReference>
<keyword evidence="8" id="KW-1185">Reference proteome</keyword>
<dbReference type="eggNOG" id="COG0823">
    <property type="taxonomic scope" value="Bacteria"/>
</dbReference>
<dbReference type="Gene3D" id="2.60.40.1120">
    <property type="entry name" value="Carboxypeptidase-like, regulatory domain"/>
    <property type="match status" value="1"/>
</dbReference>
<dbReference type="KEGG" id="fli:Fleli_2932"/>
<dbReference type="PROSITE" id="PS51123">
    <property type="entry name" value="OMPA_2"/>
    <property type="match status" value="1"/>
</dbReference>
<dbReference type="SUPFAM" id="SSF48452">
    <property type="entry name" value="TPR-like"/>
    <property type="match status" value="1"/>
</dbReference>
<dbReference type="InterPro" id="IPR008969">
    <property type="entry name" value="CarboxyPept-like_regulatory"/>
</dbReference>
<dbReference type="InterPro" id="IPR019734">
    <property type="entry name" value="TPR_rpt"/>
</dbReference>
<protein>
    <submittedName>
        <fullName evidence="7">Outer membrane protein/peptidoglycan-associated (Lipo)protein</fullName>
    </submittedName>
</protein>
<sequence length="653" mass="74337" precursor="true">MKNSYSILSNFRKQIVAVIFFALSFFIISSINFVSAQGTNKRRAQTAYQNGQEYIKKRDFEKGIELIEKAVDLDNNYFEAHYDLGTHYHLLGNRDKSKYHYREAARIMPNDPRRVSLYMVVAGDYLEEGKYQEANKLYQKSYQYAQSQSQKNVSIKGLAICKFGMEGIKNPLDIKPERLPDVINARKLQYFAVLSADEEEMYFTARDGDDPRADEDILRSVKKDSLWQTPEKVEELNTRSNEGTCTISADGRTIIFTVCENSGRQVYGSCDLFISEKKGDKWSEPQNMGNLINTKAWETQASLSADGRTLYFVSTREGGYGRSDIWKSTRNDRGVWSAPQNLGDKVNTAGEENSPFIHVNGKTLFFASDIHLGFGGFDLFKTEIDETDPKGWKKPENLGYPINTHTDQHSLFVTTDGKTAYYSDLKIGQRDIIKSEIYKFEMPQEIEITVSRFIKGTVYDAKTKEKLGASVDLYNLTNKKIQSSVKSDPRNGKYLFVLNEGSNYALNVNKEGYLFQSLAFDYSTGTGENVTVDIYLEKAEKGSKVVLNNIFFDTDKWDLKEESKTELDLIVKYLQTNPKIKVQISGHTDNVGDKIYNQKLSEKRATSVVDYVINAGIPKTQLVIKGFGEAKPQVENNSTENKAKNRRIEFEIL</sequence>
<dbReference type="Pfam" id="PF07676">
    <property type="entry name" value="PD40"/>
    <property type="match status" value="3"/>
</dbReference>
<dbReference type="InterPro" id="IPR050330">
    <property type="entry name" value="Bact_OuterMem_StrucFunc"/>
</dbReference>
<dbReference type="PANTHER" id="PTHR30329:SF21">
    <property type="entry name" value="LIPOPROTEIN YIAD-RELATED"/>
    <property type="match status" value="1"/>
</dbReference>
<reference evidence="8" key="1">
    <citation type="submission" date="2012-06" db="EMBL/GenBank/DDBJ databases">
        <title>The complete genome of Flexibacter litoralis DSM 6794.</title>
        <authorList>
            <person name="Lucas S."/>
            <person name="Copeland A."/>
            <person name="Lapidus A."/>
            <person name="Glavina del Rio T."/>
            <person name="Dalin E."/>
            <person name="Tice H."/>
            <person name="Bruce D."/>
            <person name="Goodwin L."/>
            <person name="Pitluck S."/>
            <person name="Peters L."/>
            <person name="Ovchinnikova G."/>
            <person name="Lu M."/>
            <person name="Kyrpides N."/>
            <person name="Mavromatis K."/>
            <person name="Ivanova N."/>
            <person name="Brettin T."/>
            <person name="Detter J.C."/>
            <person name="Han C."/>
            <person name="Larimer F."/>
            <person name="Land M."/>
            <person name="Hauser L."/>
            <person name="Markowitz V."/>
            <person name="Cheng J.-F."/>
            <person name="Hugenholtz P."/>
            <person name="Woyke T."/>
            <person name="Wu D."/>
            <person name="Spring S."/>
            <person name="Lang E."/>
            <person name="Kopitz M."/>
            <person name="Brambilla E."/>
            <person name="Klenk H.-P."/>
            <person name="Eisen J.A."/>
        </authorList>
    </citation>
    <scope>NUCLEOTIDE SEQUENCE [LARGE SCALE GENOMIC DNA]</scope>
    <source>
        <strain evidence="8">ATCC 23117 / DSM 6794 / NBRC 15988 / NCIMB 1366 / Sio-4</strain>
    </source>
</reference>
<evidence type="ECO:0000259" key="6">
    <source>
        <dbReference type="PROSITE" id="PS51123"/>
    </source>
</evidence>
<dbReference type="InterPro" id="IPR011042">
    <property type="entry name" value="6-blade_b-propeller_TolB-like"/>
</dbReference>
<dbReference type="SUPFAM" id="SSF82171">
    <property type="entry name" value="DPP6 N-terminal domain-like"/>
    <property type="match status" value="1"/>
</dbReference>
<evidence type="ECO:0000313" key="8">
    <source>
        <dbReference type="Proteomes" id="UP000006054"/>
    </source>
</evidence>
<evidence type="ECO:0000256" key="5">
    <source>
        <dbReference type="PROSITE-ProRule" id="PRU00473"/>
    </source>
</evidence>
<dbReference type="EMBL" id="CP003345">
    <property type="protein sequence ID" value="AFM05280.1"/>
    <property type="molecule type" value="Genomic_DNA"/>
</dbReference>
<dbReference type="InterPro" id="IPR006664">
    <property type="entry name" value="OMP_bac"/>
</dbReference>
<gene>
    <name evidence="7" type="ordered locus">Fleli_2932</name>
</gene>
<feature type="repeat" description="TPR" evidence="4">
    <location>
        <begin position="78"/>
        <end position="111"/>
    </location>
</feature>
<feature type="repeat" description="TPR" evidence="4">
    <location>
        <begin position="44"/>
        <end position="77"/>
    </location>
</feature>
<dbReference type="Pfam" id="PF00691">
    <property type="entry name" value="OmpA"/>
    <property type="match status" value="1"/>
</dbReference>
<dbReference type="SMART" id="SM00028">
    <property type="entry name" value="TPR"/>
    <property type="match status" value="3"/>
</dbReference>
<dbReference type="InterPro" id="IPR011990">
    <property type="entry name" value="TPR-like_helical_dom_sf"/>
</dbReference>
<keyword evidence="3" id="KW-0998">Cell outer membrane</keyword>
<dbReference type="eggNOG" id="COG3063">
    <property type="taxonomic scope" value="Bacteria"/>
</dbReference>
<dbReference type="InterPro" id="IPR036737">
    <property type="entry name" value="OmpA-like_sf"/>
</dbReference>
<proteinExistence type="predicted"/>
<dbReference type="Gene3D" id="2.120.10.30">
    <property type="entry name" value="TolB, C-terminal domain"/>
    <property type="match status" value="1"/>
</dbReference>